<feature type="region of interest" description="Disordered" evidence="5">
    <location>
        <begin position="204"/>
        <end position="232"/>
    </location>
</feature>
<gene>
    <name evidence="6" type="ORF">ACG33_05930</name>
</gene>
<dbReference type="Gene3D" id="3.90.950.10">
    <property type="match status" value="1"/>
</dbReference>
<evidence type="ECO:0000313" key="6">
    <source>
        <dbReference type="EMBL" id="AMN46642.1"/>
    </source>
</evidence>
<comment type="caution">
    <text evidence="4">Lacks conserved residue(s) required for the propagation of feature annotation.</text>
</comment>
<comment type="function">
    <text evidence="4">Nucleoside triphosphate pyrophosphatase that hydrolyzes dTTP and UTP. May have a dual role in cell division arrest and in preventing the incorporation of modified nucleotides into cellular nucleic acids.</text>
</comment>
<dbReference type="Proteomes" id="UP000070250">
    <property type="component" value="Chromosome"/>
</dbReference>
<evidence type="ECO:0000256" key="5">
    <source>
        <dbReference type="SAM" id="MobiDB-lite"/>
    </source>
</evidence>
<comment type="subcellular location">
    <subcellularLocation>
        <location evidence="4">Cytoplasm</location>
    </subcellularLocation>
</comment>
<evidence type="ECO:0000313" key="7">
    <source>
        <dbReference type="Proteomes" id="UP000070250"/>
    </source>
</evidence>
<comment type="cofactor">
    <cofactor evidence="1 4">
        <name>a divalent metal cation</name>
        <dbReference type="ChEBI" id="CHEBI:60240"/>
    </cofactor>
</comment>
<dbReference type="HAMAP" id="MF_00528">
    <property type="entry name" value="Maf"/>
    <property type="match status" value="1"/>
</dbReference>
<dbReference type="PATRIC" id="fig|465721.4.peg.1264"/>
<dbReference type="Pfam" id="PF02545">
    <property type="entry name" value="Maf"/>
    <property type="match status" value="1"/>
</dbReference>
<dbReference type="InterPro" id="IPR003697">
    <property type="entry name" value="Maf-like"/>
</dbReference>
<evidence type="ECO:0000256" key="1">
    <source>
        <dbReference type="ARBA" id="ARBA00001968"/>
    </source>
</evidence>
<comment type="catalytic activity">
    <reaction evidence="4">
        <text>UTP + H2O = UMP + diphosphate + H(+)</text>
        <dbReference type="Rhea" id="RHEA:29395"/>
        <dbReference type="ChEBI" id="CHEBI:15377"/>
        <dbReference type="ChEBI" id="CHEBI:15378"/>
        <dbReference type="ChEBI" id="CHEBI:33019"/>
        <dbReference type="ChEBI" id="CHEBI:46398"/>
        <dbReference type="ChEBI" id="CHEBI:57865"/>
        <dbReference type="EC" id="3.6.1.9"/>
    </reaction>
</comment>
<dbReference type="PANTHER" id="PTHR43213:SF5">
    <property type="entry name" value="BIFUNCTIONAL DTTP_UTP PYROPHOSPHATASE_METHYLTRANSFERASE PROTEIN-RELATED"/>
    <property type="match status" value="1"/>
</dbReference>
<comment type="catalytic activity">
    <reaction evidence="4">
        <text>dTTP + H2O = dTMP + diphosphate + H(+)</text>
        <dbReference type="Rhea" id="RHEA:28534"/>
        <dbReference type="ChEBI" id="CHEBI:15377"/>
        <dbReference type="ChEBI" id="CHEBI:15378"/>
        <dbReference type="ChEBI" id="CHEBI:33019"/>
        <dbReference type="ChEBI" id="CHEBI:37568"/>
        <dbReference type="ChEBI" id="CHEBI:63528"/>
        <dbReference type="EC" id="3.6.1.9"/>
    </reaction>
</comment>
<dbReference type="EMBL" id="CP011971">
    <property type="protein sequence ID" value="AMN46642.1"/>
    <property type="molecule type" value="Genomic_DNA"/>
</dbReference>
<accession>A0A127F888</accession>
<keyword evidence="4" id="KW-0963">Cytoplasm</keyword>
<keyword evidence="7" id="KW-1185">Reference proteome</keyword>
<evidence type="ECO:0000256" key="3">
    <source>
        <dbReference type="ARBA" id="ARBA00023080"/>
    </source>
</evidence>
<dbReference type="NCBIfam" id="TIGR00172">
    <property type="entry name" value="maf"/>
    <property type="match status" value="1"/>
</dbReference>
<dbReference type="RefSeq" id="WP_083536495.1">
    <property type="nucleotide sequence ID" value="NZ_CP011971.1"/>
</dbReference>
<dbReference type="GO" id="GO:0036221">
    <property type="term" value="F:UTP diphosphatase activity"/>
    <property type="evidence" value="ECO:0007669"/>
    <property type="project" value="RHEA"/>
</dbReference>
<organism evidence="6 7">
    <name type="scientific">Steroidobacter denitrificans</name>
    <dbReference type="NCBI Taxonomy" id="465721"/>
    <lineage>
        <taxon>Bacteria</taxon>
        <taxon>Pseudomonadati</taxon>
        <taxon>Pseudomonadota</taxon>
        <taxon>Gammaproteobacteria</taxon>
        <taxon>Steroidobacterales</taxon>
        <taxon>Steroidobacteraceae</taxon>
        <taxon>Steroidobacter</taxon>
    </lineage>
</organism>
<dbReference type="KEGG" id="sdf:ACG33_05930"/>
<keyword evidence="2 4" id="KW-0378">Hydrolase</keyword>
<dbReference type="STRING" id="465721.ACG33_05930"/>
<dbReference type="CDD" id="cd00555">
    <property type="entry name" value="Maf"/>
    <property type="match status" value="1"/>
</dbReference>
<feature type="site" description="Important for substrate specificity" evidence="4">
    <location>
        <position position="78"/>
    </location>
</feature>
<comment type="similarity">
    <text evidence="4">Belongs to the Maf family. YhdE subfamily.</text>
</comment>
<evidence type="ECO:0000256" key="4">
    <source>
        <dbReference type="HAMAP-Rule" id="MF_00528"/>
    </source>
</evidence>
<dbReference type="InterPro" id="IPR029001">
    <property type="entry name" value="ITPase-like_fam"/>
</dbReference>
<feature type="site" description="Important for substrate specificity" evidence="4">
    <location>
        <position position="17"/>
    </location>
</feature>
<protein>
    <recommendedName>
        <fullName evidence="4">dTTP/UTP pyrophosphatase</fullName>
        <shortName evidence="4">dTTPase/UTPase</shortName>
        <ecNumber evidence="4">3.6.1.9</ecNumber>
    </recommendedName>
    <alternativeName>
        <fullName evidence="4">Nucleoside triphosphate pyrophosphatase</fullName>
    </alternativeName>
    <alternativeName>
        <fullName evidence="4">Nucleotide pyrophosphatase</fullName>
        <shortName evidence="4">Nucleotide PPase</shortName>
    </alternativeName>
</protein>
<dbReference type="OrthoDB" id="9807767at2"/>
<dbReference type="EC" id="3.6.1.9" evidence="4"/>
<dbReference type="AlphaFoldDB" id="A0A127F888"/>
<evidence type="ECO:0000256" key="2">
    <source>
        <dbReference type="ARBA" id="ARBA00022801"/>
    </source>
</evidence>
<name>A0A127F888_STEDE</name>
<dbReference type="PIRSF" id="PIRSF006305">
    <property type="entry name" value="Maf"/>
    <property type="match status" value="1"/>
</dbReference>
<reference evidence="6 7" key="1">
    <citation type="submission" date="2015-06" db="EMBL/GenBank/DDBJ databases">
        <title>A Comprehensive Approach to Explore the Metabolic and Phylogenetic Diversity of Bacterial Steroid Degradation in the Environment: Testosterone as an Example.</title>
        <authorList>
            <person name="Yang F.-C."/>
            <person name="Chen Y.-L."/>
            <person name="Yu C.-P."/>
            <person name="Tang S.-L."/>
            <person name="Wang P.-H."/>
            <person name="Ismail W."/>
            <person name="Wang C.-H."/>
            <person name="Yang C.-Y."/>
            <person name="Chiang Y.-R."/>
        </authorList>
    </citation>
    <scope>NUCLEOTIDE SEQUENCE [LARGE SCALE GENOMIC DNA]</scope>
    <source>
        <strain evidence="6 7">DSM 18526</strain>
    </source>
</reference>
<keyword evidence="3 4" id="KW-0546">Nucleotide metabolism</keyword>
<dbReference type="GO" id="GO:0009117">
    <property type="term" value="P:nucleotide metabolic process"/>
    <property type="evidence" value="ECO:0007669"/>
    <property type="project" value="UniProtKB-KW"/>
</dbReference>
<proteinExistence type="inferred from homology"/>
<dbReference type="PANTHER" id="PTHR43213">
    <property type="entry name" value="BIFUNCTIONAL DTTP/UTP PYROPHOSPHATASE/METHYLTRANSFERASE PROTEIN-RELATED"/>
    <property type="match status" value="1"/>
</dbReference>
<sequence length="232" mass="24848">MSNISKPLIYLASASPRRSALLHQIGVAHHVWPLAVDEQVHAAEQPACYVQRLAGTKARTLWAQLAEAARLPVLAADTAVAIDKNILGKPRDEADGLRMLALLSGRTHEVYTAVALCREDACDLALSVSEVTFRSLSQKEMSAYWHSGEPADKAGAYAIQGRAALYIEHIAGSYSGIMGLPLFETGRLLAAAGLHFTGQQDCMDPQAPGPYRHAEPPGQTGNSRIATAEVRG</sequence>
<feature type="active site" description="Proton acceptor" evidence="4">
    <location>
        <position position="77"/>
    </location>
</feature>
<dbReference type="GO" id="GO:0036218">
    <property type="term" value="F:dTTP diphosphatase activity"/>
    <property type="evidence" value="ECO:0007669"/>
    <property type="project" value="RHEA"/>
</dbReference>
<feature type="site" description="Important for substrate specificity" evidence="4">
    <location>
        <position position="160"/>
    </location>
</feature>
<dbReference type="GO" id="GO:0005737">
    <property type="term" value="C:cytoplasm"/>
    <property type="evidence" value="ECO:0007669"/>
    <property type="project" value="UniProtKB-SubCell"/>
</dbReference>
<dbReference type="SUPFAM" id="SSF52972">
    <property type="entry name" value="ITPase-like"/>
    <property type="match status" value="1"/>
</dbReference>